<dbReference type="Gene3D" id="1.10.1240.10">
    <property type="entry name" value="Methionine synthase domain"/>
    <property type="match status" value="1"/>
</dbReference>
<feature type="domain" description="B12-binding N-terminal" evidence="4">
    <location>
        <begin position="1"/>
        <end position="93"/>
    </location>
</feature>
<dbReference type="InterPro" id="IPR036724">
    <property type="entry name" value="Cobalamin-bd_sf"/>
</dbReference>
<evidence type="ECO:0000259" key="4">
    <source>
        <dbReference type="PROSITE" id="PS51337"/>
    </source>
</evidence>
<dbReference type="SMART" id="SM01018">
    <property type="entry name" value="B12-binding_2"/>
    <property type="match status" value="1"/>
</dbReference>
<evidence type="ECO:0000256" key="1">
    <source>
        <dbReference type="ARBA" id="ARBA00022723"/>
    </source>
</evidence>
<evidence type="ECO:0000313" key="6">
    <source>
        <dbReference type="Proteomes" id="UP001176021"/>
    </source>
</evidence>
<dbReference type="PROSITE" id="PS51332">
    <property type="entry name" value="B12_BINDING"/>
    <property type="match status" value="1"/>
</dbReference>
<dbReference type="InterPro" id="IPR003759">
    <property type="entry name" value="Cbl-bd_cap"/>
</dbReference>
<evidence type="ECO:0000256" key="2">
    <source>
        <dbReference type="ARBA" id="ARBA00023285"/>
    </source>
</evidence>
<dbReference type="Pfam" id="PF02607">
    <property type="entry name" value="B12-binding_2"/>
    <property type="match status" value="1"/>
</dbReference>
<dbReference type="InterPro" id="IPR050554">
    <property type="entry name" value="Met_Synthase/Corrinoid"/>
</dbReference>
<keyword evidence="1" id="KW-0479">Metal-binding</keyword>
<dbReference type="InterPro" id="IPR006158">
    <property type="entry name" value="Cobalamin-bd"/>
</dbReference>
<organism evidence="5 6">
    <name type="scientific">Desulfosporosinus nitroreducens</name>
    <dbReference type="NCBI Taxonomy" id="2018668"/>
    <lineage>
        <taxon>Bacteria</taxon>
        <taxon>Bacillati</taxon>
        <taxon>Bacillota</taxon>
        <taxon>Clostridia</taxon>
        <taxon>Eubacteriales</taxon>
        <taxon>Desulfitobacteriaceae</taxon>
        <taxon>Desulfosporosinus</taxon>
    </lineage>
</organism>
<keyword evidence="6" id="KW-1185">Reference proteome</keyword>
<dbReference type="RefSeq" id="WP_301999202.1">
    <property type="nucleotide sequence ID" value="NZ_JAMJEV010000005.1"/>
</dbReference>
<dbReference type="SUPFAM" id="SSF52242">
    <property type="entry name" value="Cobalamin (vitamin B12)-binding domain"/>
    <property type="match status" value="1"/>
</dbReference>
<evidence type="ECO:0000259" key="3">
    <source>
        <dbReference type="PROSITE" id="PS51332"/>
    </source>
</evidence>
<protein>
    <submittedName>
        <fullName evidence="5">Corrinoid protein</fullName>
    </submittedName>
</protein>
<dbReference type="PANTHER" id="PTHR45833">
    <property type="entry name" value="METHIONINE SYNTHASE"/>
    <property type="match status" value="1"/>
</dbReference>
<gene>
    <name evidence="5" type="ORF">M8H41_07305</name>
</gene>
<dbReference type="SUPFAM" id="SSF47644">
    <property type="entry name" value="Methionine synthase domain"/>
    <property type="match status" value="1"/>
</dbReference>
<proteinExistence type="predicted"/>
<dbReference type="EMBL" id="JAMJEV010000005">
    <property type="protein sequence ID" value="MDO0822658.1"/>
    <property type="molecule type" value="Genomic_DNA"/>
</dbReference>
<accession>A0ABT8QMV4</accession>
<feature type="domain" description="B12-binding" evidence="3">
    <location>
        <begin position="95"/>
        <end position="219"/>
    </location>
</feature>
<evidence type="ECO:0000313" key="5">
    <source>
        <dbReference type="EMBL" id="MDO0822658.1"/>
    </source>
</evidence>
<name>A0ABT8QMV4_9FIRM</name>
<dbReference type="PANTHER" id="PTHR45833:SF1">
    <property type="entry name" value="METHIONINE SYNTHASE"/>
    <property type="match status" value="1"/>
</dbReference>
<sequence length="219" mass="23947">MAKSKEELLQQLSDCVFEMEDENVADAANEYIDAGYQALDGVLKGLVDGMNRAGQMYEEEEYFVTDLLVCSDAMYNGLEVLKPHLPLDQDADAVNYKCVIGVVEGDTHDIGKNLVRIMLETAGFEVYDLGRDVPLISFVEKAKEVDAQLICLSTLMTTTMPGMKEVVEMLEKEELKDKVKVMIGGGPISQAYCDQINADGYAVNAIGAVTLAKELVGMA</sequence>
<dbReference type="CDD" id="cd02070">
    <property type="entry name" value="corrinoid_protein_B12-BD"/>
    <property type="match status" value="1"/>
</dbReference>
<dbReference type="InterPro" id="IPR036594">
    <property type="entry name" value="Meth_synthase_dom"/>
</dbReference>
<dbReference type="PROSITE" id="PS51337">
    <property type="entry name" value="B12_BINDING_NTER"/>
    <property type="match status" value="1"/>
</dbReference>
<comment type="caution">
    <text evidence="5">The sequence shown here is derived from an EMBL/GenBank/DDBJ whole genome shotgun (WGS) entry which is preliminary data.</text>
</comment>
<dbReference type="Gene3D" id="3.40.50.280">
    <property type="entry name" value="Cobalamin-binding domain"/>
    <property type="match status" value="1"/>
</dbReference>
<dbReference type="Pfam" id="PF02310">
    <property type="entry name" value="B12-binding"/>
    <property type="match status" value="1"/>
</dbReference>
<dbReference type="Proteomes" id="UP001176021">
    <property type="component" value="Unassembled WGS sequence"/>
</dbReference>
<reference evidence="5" key="1">
    <citation type="submission" date="2022-05" db="EMBL/GenBank/DDBJ databases">
        <title>Expanded diversity of anoxic marine methylotrophy in a Black Sea sulfate reducing microorganism.</title>
        <authorList>
            <person name="Fischer P.Q."/>
            <person name="Stams A.J.M."/>
            <person name="Villanueva L."/>
            <person name="Sousa D.Z."/>
        </authorList>
    </citation>
    <scope>NUCLEOTIDE SEQUENCE</scope>
    <source>
        <strain evidence="5">P130</strain>
    </source>
</reference>
<keyword evidence="2" id="KW-0170">Cobalt</keyword>